<evidence type="ECO:0000313" key="2">
    <source>
        <dbReference type="Proteomes" id="UP000254889"/>
    </source>
</evidence>
<reference evidence="1 2" key="1">
    <citation type="submission" date="2018-07" db="EMBL/GenBank/DDBJ databases">
        <authorList>
            <person name="Quirk P.G."/>
            <person name="Krulwich T.A."/>
        </authorList>
    </citation>
    <scope>NUCLEOTIDE SEQUENCE [LARGE SCALE GENOMIC DNA]</scope>
    <source>
        <strain evidence="1 2">CC-BB4</strain>
    </source>
</reference>
<accession>A0A345ZQ69</accession>
<protein>
    <submittedName>
        <fullName evidence="1">Uncharacterized protein</fullName>
    </submittedName>
</protein>
<organism evidence="1 2">
    <name type="scientific">Pseudolabrys taiwanensis</name>
    <dbReference type="NCBI Taxonomy" id="331696"/>
    <lineage>
        <taxon>Bacteria</taxon>
        <taxon>Pseudomonadati</taxon>
        <taxon>Pseudomonadota</taxon>
        <taxon>Alphaproteobacteria</taxon>
        <taxon>Hyphomicrobiales</taxon>
        <taxon>Xanthobacteraceae</taxon>
        <taxon>Pseudolabrys</taxon>
    </lineage>
</organism>
<dbReference type="EMBL" id="CP031417">
    <property type="protein sequence ID" value="AXK79066.1"/>
    <property type="molecule type" value="Genomic_DNA"/>
</dbReference>
<dbReference type="AlphaFoldDB" id="A0A345ZQ69"/>
<dbReference type="OrthoDB" id="8450941at2"/>
<dbReference type="KEGG" id="ptaw:DW352_00135"/>
<keyword evidence="2" id="KW-1185">Reference proteome</keyword>
<evidence type="ECO:0000313" key="1">
    <source>
        <dbReference type="EMBL" id="AXK79066.1"/>
    </source>
</evidence>
<sequence>MLDVGDDLRRVWAHGYSIAELWGMSEPVTRGRSAVDQPHIIMWGILGIVEYQVDKGAGHQYLRERLSKSDWIAIGYPEPKTATSRLAIVPRIQNAKFGRKNSAIGDGAYNFVEARILHSILFKELTADR</sequence>
<dbReference type="RefSeq" id="WP_115687388.1">
    <property type="nucleotide sequence ID" value="NZ_CP031417.1"/>
</dbReference>
<name>A0A345ZQ69_9HYPH</name>
<dbReference type="Proteomes" id="UP000254889">
    <property type="component" value="Chromosome"/>
</dbReference>
<gene>
    <name evidence="1" type="ORF">DW352_00135</name>
</gene>
<proteinExistence type="predicted"/>